<dbReference type="Proteomes" id="UP000196125">
    <property type="component" value="Unassembled WGS sequence"/>
</dbReference>
<dbReference type="AlphaFoldDB" id="A0A1Y6IXC7"/>
<evidence type="ECO:0000313" key="4">
    <source>
        <dbReference type="Proteomes" id="UP000196125"/>
    </source>
</evidence>
<feature type="transmembrane region" description="Helical" evidence="1">
    <location>
        <begin position="7"/>
        <end position="25"/>
    </location>
</feature>
<organism evidence="3 4">
    <name type="scientific">Vibrio mangrovi</name>
    <dbReference type="NCBI Taxonomy" id="474394"/>
    <lineage>
        <taxon>Bacteria</taxon>
        <taxon>Pseudomonadati</taxon>
        <taxon>Pseudomonadota</taxon>
        <taxon>Gammaproteobacteria</taxon>
        <taxon>Vibrionales</taxon>
        <taxon>Vibrionaceae</taxon>
        <taxon>Vibrio</taxon>
    </lineage>
</organism>
<gene>
    <name evidence="2" type="ORF">SBX37_04575</name>
    <name evidence="3" type="ORF">VIM7927_02786</name>
</gene>
<dbReference type="OrthoDB" id="5879736at2"/>
<keyword evidence="5" id="KW-1185">Reference proteome</keyword>
<sequence length="146" mass="16464">MKEHKSYLKIILIVIISIMVVGRFYRPHEPDYYDLFLNDVSATSLIEIVHGDRLIFQGKLGRDGVTCLSSYKEKGWIPHASNIIYNVKIEGNNHDHYITLDTNDGVVHSYQLWSKISSSSSSFRSKTGSVDLLTRCAVTMKGVVGN</sequence>
<evidence type="ECO:0000313" key="2">
    <source>
        <dbReference type="EMBL" id="MDW6002145.1"/>
    </source>
</evidence>
<dbReference type="EMBL" id="FXXI01000005">
    <property type="protein sequence ID" value="SMS01490.1"/>
    <property type="molecule type" value="Genomic_DNA"/>
</dbReference>
<evidence type="ECO:0000313" key="3">
    <source>
        <dbReference type="EMBL" id="SMS01490.1"/>
    </source>
</evidence>
<protein>
    <submittedName>
        <fullName evidence="3">Uncharacterized protein</fullName>
    </submittedName>
</protein>
<evidence type="ECO:0000256" key="1">
    <source>
        <dbReference type="SAM" id="Phobius"/>
    </source>
</evidence>
<reference evidence="3 4" key="1">
    <citation type="submission" date="2017-05" db="EMBL/GenBank/DDBJ databases">
        <authorList>
            <person name="Song R."/>
            <person name="Chenine A.L."/>
            <person name="Ruprecht R.M."/>
        </authorList>
    </citation>
    <scope>NUCLEOTIDE SEQUENCE [LARGE SCALE GENOMIC DNA]</scope>
    <source>
        <strain evidence="3 4">CECT 7927</strain>
    </source>
</reference>
<proteinExistence type="predicted"/>
<reference evidence="2 5" key="2">
    <citation type="submission" date="2023-11" db="EMBL/GenBank/DDBJ databases">
        <title>Plant-associative lifestyle of Vibrio porteresiae and its evolutionary dynamics.</title>
        <authorList>
            <person name="Rameshkumar N."/>
            <person name="Kirti K."/>
        </authorList>
    </citation>
    <scope>NUCLEOTIDE SEQUENCE [LARGE SCALE GENOMIC DNA]</scope>
    <source>
        <strain evidence="2 5">MSSRF38</strain>
    </source>
</reference>
<dbReference type="EMBL" id="JAWRCO010000001">
    <property type="protein sequence ID" value="MDW6002145.1"/>
    <property type="molecule type" value="Genomic_DNA"/>
</dbReference>
<keyword evidence="1" id="KW-1133">Transmembrane helix</keyword>
<keyword evidence="1" id="KW-0472">Membrane</keyword>
<dbReference type="Proteomes" id="UP001283366">
    <property type="component" value="Unassembled WGS sequence"/>
</dbReference>
<name>A0A1Y6IXC7_9VIBR</name>
<dbReference type="RefSeq" id="WP_087481525.1">
    <property type="nucleotide sequence ID" value="NZ_AP024883.1"/>
</dbReference>
<evidence type="ECO:0000313" key="5">
    <source>
        <dbReference type="Proteomes" id="UP001283366"/>
    </source>
</evidence>
<keyword evidence="1" id="KW-0812">Transmembrane</keyword>
<accession>A0A1Y6IXC7</accession>